<dbReference type="OrthoDB" id="9797618at2"/>
<evidence type="ECO:0000256" key="7">
    <source>
        <dbReference type="ARBA" id="ARBA00022927"/>
    </source>
</evidence>
<evidence type="ECO:0000256" key="6">
    <source>
        <dbReference type="ARBA" id="ARBA00022729"/>
    </source>
</evidence>
<reference evidence="14 15" key="1">
    <citation type="journal article" date="2017" name="Elife">
        <title>Extensive horizontal gene transfer in cheese-associated bacteria.</title>
        <authorList>
            <person name="Bonham K.S."/>
            <person name="Wolfe B.E."/>
            <person name="Dutton R.J."/>
        </authorList>
    </citation>
    <scope>NUCLEOTIDE SEQUENCE [LARGE SCALE GENOMIC DNA]</scope>
    <source>
        <strain evidence="14 15">JB196</strain>
    </source>
</reference>
<keyword evidence="8 13" id="KW-0472">Membrane</keyword>
<protein>
    <recommendedName>
        <fullName evidence="4 13">Outer-membrane lipoprotein LolB</fullName>
    </recommendedName>
</protein>
<evidence type="ECO:0000256" key="1">
    <source>
        <dbReference type="ARBA" id="ARBA00004459"/>
    </source>
</evidence>
<dbReference type="GO" id="GO:0015031">
    <property type="term" value="P:protein transport"/>
    <property type="evidence" value="ECO:0007669"/>
    <property type="project" value="UniProtKB-KW"/>
</dbReference>
<dbReference type="Gene3D" id="2.50.20.10">
    <property type="entry name" value="Lipoprotein localisation LolA/LolB/LppX"/>
    <property type="match status" value="1"/>
</dbReference>
<dbReference type="Proteomes" id="UP000252479">
    <property type="component" value="Unassembled WGS sequence"/>
</dbReference>
<dbReference type="InterPro" id="IPR029046">
    <property type="entry name" value="LolA/LolB/LppX"/>
</dbReference>
<comment type="function">
    <text evidence="13">Plays a critical role in the incorporation of lipoproteins in the outer membrane after they are released by the LolA protein.</text>
</comment>
<evidence type="ECO:0000256" key="10">
    <source>
        <dbReference type="ARBA" id="ARBA00023186"/>
    </source>
</evidence>
<keyword evidence="15" id="KW-1185">Reference proteome</keyword>
<dbReference type="HAMAP" id="MF_00233">
    <property type="entry name" value="LolB"/>
    <property type="match status" value="1"/>
</dbReference>
<dbReference type="NCBIfam" id="TIGR00548">
    <property type="entry name" value="lolB"/>
    <property type="match status" value="1"/>
</dbReference>
<dbReference type="InterPro" id="IPR004565">
    <property type="entry name" value="OM_lipoprot_LolB"/>
</dbReference>
<evidence type="ECO:0000256" key="3">
    <source>
        <dbReference type="ARBA" id="ARBA00011245"/>
    </source>
</evidence>
<evidence type="ECO:0000256" key="12">
    <source>
        <dbReference type="ARBA" id="ARBA00023288"/>
    </source>
</evidence>
<dbReference type="GO" id="GO:0009279">
    <property type="term" value="C:cell outer membrane"/>
    <property type="evidence" value="ECO:0007669"/>
    <property type="project" value="UniProtKB-SubCell"/>
</dbReference>
<evidence type="ECO:0000256" key="8">
    <source>
        <dbReference type="ARBA" id="ARBA00023136"/>
    </source>
</evidence>
<evidence type="ECO:0000313" key="14">
    <source>
        <dbReference type="EMBL" id="RCS73680.1"/>
    </source>
</evidence>
<keyword evidence="7 13" id="KW-0653">Protein transport</keyword>
<proteinExistence type="inferred from homology"/>
<gene>
    <name evidence="13" type="primary">lolB</name>
    <name evidence="14" type="ORF">CIK83_08710</name>
</gene>
<evidence type="ECO:0000313" key="15">
    <source>
        <dbReference type="Proteomes" id="UP000252479"/>
    </source>
</evidence>
<name>A0A368LP44_9VIBR</name>
<evidence type="ECO:0000256" key="9">
    <source>
        <dbReference type="ARBA" id="ARBA00023139"/>
    </source>
</evidence>
<comment type="caution">
    <text evidence="14">The sequence shown here is derived from an EMBL/GenBank/DDBJ whole genome shotgun (WGS) entry which is preliminary data.</text>
</comment>
<organism evidence="14 15">
    <name type="scientific">Vibrio casei</name>
    <dbReference type="NCBI Taxonomy" id="673372"/>
    <lineage>
        <taxon>Bacteria</taxon>
        <taxon>Pseudomonadati</taxon>
        <taxon>Pseudomonadota</taxon>
        <taxon>Gammaproteobacteria</taxon>
        <taxon>Vibrionales</taxon>
        <taxon>Vibrionaceae</taxon>
        <taxon>Vibrio</taxon>
    </lineage>
</organism>
<evidence type="ECO:0000256" key="4">
    <source>
        <dbReference type="ARBA" id="ARBA00016202"/>
    </source>
</evidence>
<comment type="similarity">
    <text evidence="2 13">Belongs to the LolB family.</text>
</comment>
<evidence type="ECO:0000256" key="5">
    <source>
        <dbReference type="ARBA" id="ARBA00022448"/>
    </source>
</evidence>
<dbReference type="Pfam" id="PF03550">
    <property type="entry name" value="LolB"/>
    <property type="match status" value="1"/>
</dbReference>
<keyword evidence="12 14" id="KW-0449">Lipoprotein</keyword>
<dbReference type="SUPFAM" id="SSF89392">
    <property type="entry name" value="Prokaryotic lipoproteins and lipoprotein localization factors"/>
    <property type="match status" value="1"/>
</dbReference>
<evidence type="ECO:0000256" key="11">
    <source>
        <dbReference type="ARBA" id="ARBA00023237"/>
    </source>
</evidence>
<accession>A0A368LP44</accession>
<keyword evidence="6" id="KW-0732">Signal</keyword>
<comment type="subcellular location">
    <subcellularLocation>
        <location evidence="1">Cell outer membrane</location>
        <topology evidence="1">Lipid-anchor</topology>
    </subcellularLocation>
</comment>
<comment type="subunit">
    <text evidence="3 13">Monomer.</text>
</comment>
<dbReference type="GO" id="GO:0044874">
    <property type="term" value="P:lipoprotein localization to outer membrane"/>
    <property type="evidence" value="ECO:0007669"/>
    <property type="project" value="UniProtKB-UniRule"/>
</dbReference>
<keyword evidence="10 13" id="KW-0143">Chaperone</keyword>
<evidence type="ECO:0000256" key="2">
    <source>
        <dbReference type="ARBA" id="ARBA00009696"/>
    </source>
</evidence>
<dbReference type="CDD" id="cd16326">
    <property type="entry name" value="LolB"/>
    <property type="match status" value="1"/>
</dbReference>
<sequence>MNFNKEATLSLTSSLSLLRFTDVSLFSRLYLRLLKSCSTYRTSAWLPITCLLIILSGCSSVPPTQEAYSVDWQNHKQQLEQLDTFKVTGKIGYKDAEHRQSLNFILKHASQYDELKLLSFLGQTVLTVQMTSTGAMITTSDGQVRTAKEANDLIKKLTGLSIPVSQLPDWLKGLPTQADSVAYNQSHTVESLEKSIDNRQWKLSYLSYQSTDIGKESPLPLPNQLFLEQDNTQIKILISKWIF</sequence>
<keyword evidence="5 13" id="KW-0813">Transport</keyword>
<keyword evidence="11 13" id="KW-0998">Cell outer membrane</keyword>
<keyword evidence="9" id="KW-0564">Palmitate</keyword>
<evidence type="ECO:0000256" key="13">
    <source>
        <dbReference type="HAMAP-Rule" id="MF_00233"/>
    </source>
</evidence>
<dbReference type="AlphaFoldDB" id="A0A368LP44"/>
<dbReference type="EMBL" id="QPGL01000001">
    <property type="protein sequence ID" value="RCS73680.1"/>
    <property type="molecule type" value="Genomic_DNA"/>
</dbReference>